<gene>
    <name evidence="1" type="ORF">CLV59_10741</name>
</gene>
<reference evidence="1 2" key="1">
    <citation type="submission" date="2018-06" db="EMBL/GenBank/DDBJ databases">
        <title>Genomic Encyclopedia of Archaeal and Bacterial Type Strains, Phase II (KMG-II): from individual species to whole genera.</title>
        <authorList>
            <person name="Goeker M."/>
        </authorList>
    </citation>
    <scope>NUCLEOTIDE SEQUENCE [LARGE SCALE GENOMIC DNA]</scope>
    <source>
        <strain evidence="1 2">DSM 29821</strain>
    </source>
</reference>
<comment type="caution">
    <text evidence="1">The sequence shown here is derived from an EMBL/GenBank/DDBJ whole genome shotgun (WGS) entry which is preliminary data.</text>
</comment>
<proteinExistence type="predicted"/>
<dbReference type="AlphaFoldDB" id="A0A327VPL6"/>
<name>A0A327VPL6_9BACT</name>
<protein>
    <submittedName>
        <fullName evidence="1">Uncharacterized protein</fullName>
    </submittedName>
</protein>
<dbReference type="Proteomes" id="UP000249819">
    <property type="component" value="Unassembled WGS sequence"/>
</dbReference>
<dbReference type="EMBL" id="QLMA01000007">
    <property type="protein sequence ID" value="RAJ77275.1"/>
    <property type="molecule type" value="Genomic_DNA"/>
</dbReference>
<organism evidence="1 2">
    <name type="scientific">Chitinophaga dinghuensis</name>
    <dbReference type="NCBI Taxonomy" id="1539050"/>
    <lineage>
        <taxon>Bacteria</taxon>
        <taxon>Pseudomonadati</taxon>
        <taxon>Bacteroidota</taxon>
        <taxon>Chitinophagia</taxon>
        <taxon>Chitinophagales</taxon>
        <taxon>Chitinophagaceae</taxon>
        <taxon>Chitinophaga</taxon>
    </lineage>
</organism>
<dbReference type="RefSeq" id="WP_111593883.1">
    <property type="nucleotide sequence ID" value="NZ_QLMA01000007.1"/>
</dbReference>
<sequence length="123" mass="13723">MTLPKKGLRNITVERRKYAYSVTGTDGGLSLSIIPRSRQDNLLTAAFDYHSVPKNSKVLPNRISITSHLEGLTITGYVVRQVILYALATGWDPQLKGGLMRLGRLDDKIDLRLPHCDTNEDSD</sequence>
<evidence type="ECO:0000313" key="1">
    <source>
        <dbReference type="EMBL" id="RAJ77275.1"/>
    </source>
</evidence>
<keyword evidence="2" id="KW-1185">Reference proteome</keyword>
<accession>A0A327VPL6</accession>
<evidence type="ECO:0000313" key="2">
    <source>
        <dbReference type="Proteomes" id="UP000249819"/>
    </source>
</evidence>
<dbReference type="OrthoDB" id="1269164at2"/>